<dbReference type="STRING" id="1335048.AKL17_3935"/>
<reference evidence="1 2" key="1">
    <citation type="submission" date="2015-09" db="EMBL/GenBank/DDBJ databases">
        <title>Complete genome sequence of Defluviimonas alba cai42t isolated from an oilfield in Xinjiang.</title>
        <authorList>
            <person name="Geng S."/>
            <person name="Pan X."/>
            <person name="Wu X."/>
        </authorList>
    </citation>
    <scope>NUCLEOTIDE SEQUENCE [LARGE SCALE GENOMIC DNA]</scope>
    <source>
        <strain evidence="2">cai42</strain>
    </source>
</reference>
<dbReference type="AlphaFoldDB" id="A0A159Z6Z5"/>
<evidence type="ECO:0000313" key="1">
    <source>
        <dbReference type="EMBL" id="AMY71157.1"/>
    </source>
</evidence>
<dbReference type="KEGG" id="daa:AKL17_3935"/>
<dbReference type="EMBL" id="CP012661">
    <property type="protein sequence ID" value="AMY71157.1"/>
    <property type="molecule type" value="Genomic_DNA"/>
</dbReference>
<keyword evidence="2" id="KW-1185">Reference proteome</keyword>
<proteinExistence type="predicted"/>
<evidence type="ECO:0000313" key="2">
    <source>
        <dbReference type="Proteomes" id="UP000076128"/>
    </source>
</evidence>
<dbReference type="Proteomes" id="UP000076128">
    <property type="component" value="Chromosome"/>
</dbReference>
<sequence>MKLSRKQFLAFMQTHPRCRVAMEACATAHHWALTLTAFGHNVRLIVPKLVKPYVKNQNDMAARVS</sequence>
<accession>A0A159Z6Z5</accession>
<gene>
    <name evidence="1" type="ORF">AKL17_3935</name>
</gene>
<protein>
    <submittedName>
        <fullName evidence="1">Transposase IS116/IS110/IS902 family protein</fullName>
    </submittedName>
</protein>
<organism evidence="1 2">
    <name type="scientific">Frigidibacter mobilis</name>
    <dbReference type="NCBI Taxonomy" id="1335048"/>
    <lineage>
        <taxon>Bacteria</taxon>
        <taxon>Pseudomonadati</taxon>
        <taxon>Pseudomonadota</taxon>
        <taxon>Alphaproteobacteria</taxon>
        <taxon>Rhodobacterales</taxon>
        <taxon>Paracoccaceae</taxon>
        <taxon>Frigidibacter</taxon>
    </lineage>
</organism>
<name>A0A159Z6Z5_9RHOB</name>